<dbReference type="GeneID" id="93712100"/>
<dbReference type="RefSeq" id="WP_061805839.1">
    <property type="nucleotide sequence ID" value="NZ_FOXX01000009.1"/>
</dbReference>
<organism evidence="1 2">
    <name type="scientific">Priestia endophytica DSM 13796</name>
    <dbReference type="NCBI Taxonomy" id="1121089"/>
    <lineage>
        <taxon>Bacteria</taxon>
        <taxon>Bacillati</taxon>
        <taxon>Bacillota</taxon>
        <taxon>Bacilli</taxon>
        <taxon>Bacillales</taxon>
        <taxon>Bacillaceae</taxon>
        <taxon>Priestia</taxon>
    </lineage>
</organism>
<proteinExistence type="predicted"/>
<evidence type="ECO:0000313" key="2">
    <source>
        <dbReference type="Proteomes" id="UP000182762"/>
    </source>
</evidence>
<protein>
    <recommendedName>
        <fullName evidence="3">tRNA-Val4</fullName>
    </recommendedName>
</protein>
<keyword evidence="2" id="KW-1185">Reference proteome</keyword>
<dbReference type="EMBL" id="FOXX01000009">
    <property type="protein sequence ID" value="SFQ79037.1"/>
    <property type="molecule type" value="Genomic_DNA"/>
</dbReference>
<gene>
    <name evidence="1" type="ORF">SAMN02745910_03504</name>
</gene>
<name>A0A1I6BE24_9BACI</name>
<sequence length="111" mass="13494">MNYSYSFYRDHLNMLRIKLPKNIELFSDFVEDISTEEDIDEYITYVDNVMNEVYENYEIQLNITSVSINKESTIVKDLFPIEENHTNTIETEQFRQLLLIWKNKIPERFKE</sequence>
<accession>A0A1I6BE24</accession>
<dbReference type="Proteomes" id="UP000182762">
    <property type="component" value="Unassembled WGS sequence"/>
</dbReference>
<evidence type="ECO:0008006" key="3">
    <source>
        <dbReference type="Google" id="ProtNLM"/>
    </source>
</evidence>
<reference evidence="1 2" key="1">
    <citation type="submission" date="2016-10" db="EMBL/GenBank/DDBJ databases">
        <authorList>
            <person name="Varghese N."/>
            <person name="Submissions S."/>
        </authorList>
    </citation>
    <scope>NUCLEOTIDE SEQUENCE [LARGE SCALE GENOMIC DNA]</scope>
    <source>
        <strain evidence="1 2">DSM 13796</strain>
    </source>
</reference>
<evidence type="ECO:0000313" key="1">
    <source>
        <dbReference type="EMBL" id="SFQ79037.1"/>
    </source>
</evidence>
<comment type="caution">
    <text evidence="1">The sequence shown here is derived from an EMBL/GenBank/DDBJ whole genome shotgun (WGS) entry which is preliminary data.</text>
</comment>